<reference evidence="2 3" key="1">
    <citation type="submission" date="2018-09" db="EMBL/GenBank/DDBJ databases">
        <title>The draft genome of Acinetobacter spp. strains.</title>
        <authorList>
            <person name="Qin J."/>
            <person name="Feng Y."/>
            <person name="Zong Z."/>
        </authorList>
    </citation>
    <scope>NUCLEOTIDE SEQUENCE [LARGE SCALE GENOMIC DNA]</scope>
    <source>
        <strain evidence="2 3">WCHAc060096</strain>
    </source>
</reference>
<dbReference type="AlphaFoldDB" id="A0A3A8ETN4"/>
<dbReference type="RefSeq" id="WP_120370248.1">
    <property type="nucleotide sequence ID" value="NZ_BKYM01000011.1"/>
</dbReference>
<proteinExistence type="predicted"/>
<accession>A0A3A8ETN4</accession>
<gene>
    <name evidence="2" type="ORF">D7V21_09415</name>
</gene>
<dbReference type="Pfam" id="PF15956">
    <property type="entry name" value="DUF4760"/>
    <property type="match status" value="1"/>
</dbReference>
<evidence type="ECO:0000313" key="3">
    <source>
        <dbReference type="Proteomes" id="UP000269001"/>
    </source>
</evidence>
<keyword evidence="1" id="KW-0472">Membrane</keyword>
<keyword evidence="3" id="KW-1185">Reference proteome</keyword>
<feature type="transmembrane region" description="Helical" evidence="1">
    <location>
        <begin position="82"/>
        <end position="100"/>
    </location>
</feature>
<dbReference type="EMBL" id="RAXU01000010">
    <property type="protein sequence ID" value="RKG33384.1"/>
    <property type="molecule type" value="Genomic_DNA"/>
</dbReference>
<feature type="transmembrane region" description="Helical" evidence="1">
    <location>
        <begin position="6"/>
        <end position="25"/>
    </location>
</feature>
<protein>
    <submittedName>
        <fullName evidence="2">DUF4760 domain-containing protein</fullName>
    </submittedName>
</protein>
<evidence type="ECO:0000313" key="2">
    <source>
        <dbReference type="EMBL" id="RKG33384.1"/>
    </source>
</evidence>
<sequence length="233" mass="27477">MEIDNILLLRTFLLVAPYIIVALYFHYKVRDKFFLKPRTHIQMNLAMIFLTVLFLEIVYWNISLRHYSFMSFGLSTGTRDTSNTILVLLGILAAVIGWIFQTRGQSLNSTRTHSIQTLMESRLSEIYIKQVEKATEIYNTFKTTNGETYNLQWNDFKGLNQDSVNAIYYLLNYLEFVSVGVRFNDLDEKLMKNMMKSIMQNNFTFFEEIIKEKQKTKPSVFEHLTALNHRWSC</sequence>
<comment type="caution">
    <text evidence="2">The sequence shown here is derived from an EMBL/GenBank/DDBJ whole genome shotgun (WGS) entry which is preliminary data.</text>
</comment>
<feature type="transmembrane region" description="Helical" evidence="1">
    <location>
        <begin position="45"/>
        <end position="62"/>
    </location>
</feature>
<keyword evidence="1" id="KW-0812">Transmembrane</keyword>
<name>A0A3A8ETN4_9GAMM</name>
<keyword evidence="1" id="KW-1133">Transmembrane helix</keyword>
<dbReference type="Proteomes" id="UP000269001">
    <property type="component" value="Unassembled WGS sequence"/>
</dbReference>
<organism evidence="2 3">
    <name type="scientific">Acinetobacter guerrae</name>
    <dbReference type="NCBI Taxonomy" id="1843371"/>
    <lineage>
        <taxon>Bacteria</taxon>
        <taxon>Pseudomonadati</taxon>
        <taxon>Pseudomonadota</taxon>
        <taxon>Gammaproteobacteria</taxon>
        <taxon>Moraxellales</taxon>
        <taxon>Moraxellaceae</taxon>
        <taxon>Acinetobacter</taxon>
    </lineage>
</organism>
<evidence type="ECO:0000256" key="1">
    <source>
        <dbReference type="SAM" id="Phobius"/>
    </source>
</evidence>
<dbReference type="InterPro" id="IPR031876">
    <property type="entry name" value="DUF4760"/>
</dbReference>